<feature type="domain" description="Thiolase C-terminal" evidence="9">
    <location>
        <begin position="275"/>
        <end position="395"/>
    </location>
</feature>
<evidence type="ECO:0000313" key="10">
    <source>
        <dbReference type="EMBL" id="MBD3871069.1"/>
    </source>
</evidence>
<keyword evidence="3" id="KW-0276">Fatty acid metabolism</keyword>
<dbReference type="EMBL" id="JACXWA010000113">
    <property type="protein sequence ID" value="MBD3871069.1"/>
    <property type="molecule type" value="Genomic_DNA"/>
</dbReference>
<dbReference type="GO" id="GO:0003985">
    <property type="term" value="F:acetyl-CoA C-acetyltransferase activity"/>
    <property type="evidence" value="ECO:0007669"/>
    <property type="project" value="TreeGrafter"/>
</dbReference>
<dbReference type="InterPro" id="IPR020616">
    <property type="entry name" value="Thiolase_N"/>
</dbReference>
<feature type="active site" description="Proton acceptor" evidence="6">
    <location>
        <position position="384"/>
    </location>
</feature>
<dbReference type="CDD" id="cd00751">
    <property type="entry name" value="thiolase"/>
    <property type="match status" value="1"/>
</dbReference>
<dbReference type="NCBIfam" id="TIGR01930">
    <property type="entry name" value="AcCoA-C-Actrans"/>
    <property type="match status" value="1"/>
</dbReference>
<organism evidence="10 11">
    <name type="scientific">Candidatus Sulfomarinibacter kjeldsenii</name>
    <dbReference type="NCBI Taxonomy" id="2885994"/>
    <lineage>
        <taxon>Bacteria</taxon>
        <taxon>Pseudomonadati</taxon>
        <taxon>Acidobacteriota</taxon>
        <taxon>Thermoanaerobaculia</taxon>
        <taxon>Thermoanaerobaculales</taxon>
        <taxon>Candidatus Sulfomarinibacteraceae</taxon>
        <taxon>Candidatus Sulfomarinibacter</taxon>
    </lineage>
</organism>
<feature type="active site" description="Acyl-thioester intermediate" evidence="6">
    <location>
        <position position="89"/>
    </location>
</feature>
<feature type="active site" description="Proton acceptor" evidence="6">
    <location>
        <position position="354"/>
    </location>
</feature>
<dbReference type="AlphaFoldDB" id="A0A8J7CGN9"/>
<gene>
    <name evidence="10" type="ORF">IFJ97_06910</name>
</gene>
<dbReference type="InterPro" id="IPR016039">
    <property type="entry name" value="Thiolase-like"/>
</dbReference>
<dbReference type="SUPFAM" id="SSF53901">
    <property type="entry name" value="Thiolase-like"/>
    <property type="match status" value="2"/>
</dbReference>
<evidence type="ECO:0000256" key="7">
    <source>
        <dbReference type="RuleBase" id="RU003557"/>
    </source>
</evidence>
<protein>
    <submittedName>
        <fullName evidence="10">Thiolase family protein</fullName>
    </submittedName>
</protein>
<dbReference type="Proteomes" id="UP000598633">
    <property type="component" value="Unassembled WGS sequence"/>
</dbReference>
<feature type="domain" description="Thiolase N-terminal" evidence="8">
    <location>
        <begin position="5"/>
        <end position="266"/>
    </location>
</feature>
<evidence type="ECO:0000259" key="8">
    <source>
        <dbReference type="Pfam" id="PF00108"/>
    </source>
</evidence>
<keyword evidence="2 7" id="KW-0808">Transferase</keyword>
<evidence type="ECO:0000256" key="3">
    <source>
        <dbReference type="ARBA" id="ARBA00022832"/>
    </source>
</evidence>
<keyword evidence="4" id="KW-0443">Lipid metabolism</keyword>
<dbReference type="PIRSF" id="PIRSF000429">
    <property type="entry name" value="Ac-CoA_Ac_transf"/>
    <property type="match status" value="1"/>
</dbReference>
<keyword evidence="5 7" id="KW-0012">Acyltransferase</keyword>
<evidence type="ECO:0000256" key="1">
    <source>
        <dbReference type="ARBA" id="ARBA00010982"/>
    </source>
</evidence>
<dbReference type="Gene3D" id="3.40.47.10">
    <property type="match status" value="1"/>
</dbReference>
<evidence type="ECO:0000313" key="11">
    <source>
        <dbReference type="Proteomes" id="UP000598633"/>
    </source>
</evidence>
<evidence type="ECO:0000256" key="4">
    <source>
        <dbReference type="ARBA" id="ARBA00023098"/>
    </source>
</evidence>
<dbReference type="PANTHER" id="PTHR18919:SF153">
    <property type="entry name" value="TRIFUNCTIONAL ENZYME SUBUNIT BETA, MITOCHONDRIAL"/>
    <property type="match status" value="1"/>
</dbReference>
<reference evidence="10 11" key="1">
    <citation type="submission" date="2020-08" db="EMBL/GenBank/DDBJ databases">
        <title>Acidobacteriota in marine sediments use diverse sulfur dissimilation pathways.</title>
        <authorList>
            <person name="Wasmund K."/>
        </authorList>
    </citation>
    <scope>NUCLEOTIDE SEQUENCE [LARGE SCALE GENOMIC DNA]</scope>
    <source>
        <strain evidence="10">MAG AM3-A</strain>
    </source>
</reference>
<evidence type="ECO:0000256" key="6">
    <source>
        <dbReference type="PIRSR" id="PIRSR000429-1"/>
    </source>
</evidence>
<evidence type="ECO:0000256" key="2">
    <source>
        <dbReference type="ARBA" id="ARBA00022679"/>
    </source>
</evidence>
<accession>A0A8J7CGN9</accession>
<sequence length="398" mass="42225">MTEKVVIAGAVRTPIGSVGGGLSSVQAEDLAVTVLKALFSSSGFDPNLVEYTCMGWVMQDPRSPNIAKTAAERAGVPCTSPGTTFHENCASGGAAIHSIARRIMLGEISIGVAGGVESLSNVPRYLFSGRTKGQLYGDMTLVDGLFGALTDTNVGESGELMGLLSERLVERYQLTREEQDEIAYRSHHGAIEAWESGAFDGYVVPVEVPQRRGEPKIVARDEGPRPVTMDELAAARPYFKRDGGTITAVNASSVNDGAAAVLLVNEKRAAELGLEPLAEIRGFHNIGVAREYMGEGAFKVIPPLLEKTGLSIADIDLFEINEAFAAVLASAFHFLPELLPDRTNLWGSGISLGHPVGCTGARQVVDMTHQLRRRGQKIGLTTRCVGGGMGSGEVLAVF</sequence>
<evidence type="ECO:0000259" key="9">
    <source>
        <dbReference type="Pfam" id="PF02803"/>
    </source>
</evidence>
<dbReference type="PANTHER" id="PTHR18919">
    <property type="entry name" value="ACETYL-COA C-ACYLTRANSFERASE"/>
    <property type="match status" value="1"/>
</dbReference>
<name>A0A8J7CGN9_9BACT</name>
<comment type="similarity">
    <text evidence="1 7">Belongs to the thiolase-like superfamily. Thiolase family.</text>
</comment>
<dbReference type="GO" id="GO:0006635">
    <property type="term" value="P:fatty acid beta-oxidation"/>
    <property type="evidence" value="ECO:0007669"/>
    <property type="project" value="TreeGrafter"/>
</dbReference>
<dbReference type="Pfam" id="PF00108">
    <property type="entry name" value="Thiolase_N"/>
    <property type="match status" value="1"/>
</dbReference>
<dbReference type="InterPro" id="IPR020617">
    <property type="entry name" value="Thiolase_C"/>
</dbReference>
<proteinExistence type="inferred from homology"/>
<evidence type="ECO:0000256" key="5">
    <source>
        <dbReference type="ARBA" id="ARBA00023315"/>
    </source>
</evidence>
<comment type="caution">
    <text evidence="10">The sequence shown here is derived from an EMBL/GenBank/DDBJ whole genome shotgun (WGS) entry which is preliminary data.</text>
</comment>
<dbReference type="Pfam" id="PF02803">
    <property type="entry name" value="Thiolase_C"/>
    <property type="match status" value="1"/>
</dbReference>
<dbReference type="InterPro" id="IPR002155">
    <property type="entry name" value="Thiolase"/>
</dbReference>